<dbReference type="Pfam" id="PF13707">
    <property type="entry name" value="RloB"/>
    <property type="match status" value="1"/>
</dbReference>
<reference evidence="1" key="1">
    <citation type="submission" date="2022-08" db="EMBL/GenBank/DDBJ databases">
        <title>Genome Sequencing of Bacteroides fragilis Group Isolates with Nanopore Technology.</title>
        <authorList>
            <person name="Tisza M.J."/>
            <person name="Smith D."/>
            <person name="Dekker J.P."/>
        </authorList>
    </citation>
    <scope>NUCLEOTIDE SEQUENCE</scope>
    <source>
        <strain evidence="1">BFG-351</strain>
    </source>
</reference>
<accession>A0AAW5NZ95</accession>
<sequence length="240" mass="28264">MEQHWVMGSKELKESDKAHYFTPAEQPSTEHDDGTRDMFPLAPFVVSGGRNTERYYFVHVNDLSEKYKFNIRPKYFGDESAYTEVFPQRIKEILSKNADAKVFCVFDMDTVCKYNLQDKHKVFVASLQDEIDNGQVVLCDSMPSFEFWLLLHFVDYEGLLKNYSEVSQELAPYIKPYFEDSTKGLKKLLKKEKYLLDSTWVRKLLEEGRIEQAVERAKNCIARVMKEEQYSYSNVFKIFE</sequence>
<dbReference type="InterPro" id="IPR025591">
    <property type="entry name" value="RloB"/>
</dbReference>
<evidence type="ECO:0000313" key="1">
    <source>
        <dbReference type="EMBL" id="MCS2793805.1"/>
    </source>
</evidence>
<proteinExistence type="predicted"/>
<evidence type="ECO:0000313" key="2">
    <source>
        <dbReference type="Proteomes" id="UP001204548"/>
    </source>
</evidence>
<dbReference type="Proteomes" id="UP001204548">
    <property type="component" value="Unassembled WGS sequence"/>
</dbReference>
<protein>
    <submittedName>
        <fullName evidence="1">RloB family protein</fullName>
    </submittedName>
</protein>
<name>A0AAW5NZ95_9BACE</name>
<dbReference type="AlphaFoldDB" id="A0AAW5NZ95"/>
<organism evidence="1 2">
    <name type="scientific">Bacteroides faecis</name>
    <dbReference type="NCBI Taxonomy" id="674529"/>
    <lineage>
        <taxon>Bacteria</taxon>
        <taxon>Pseudomonadati</taxon>
        <taxon>Bacteroidota</taxon>
        <taxon>Bacteroidia</taxon>
        <taxon>Bacteroidales</taxon>
        <taxon>Bacteroidaceae</taxon>
        <taxon>Bacteroides</taxon>
    </lineage>
</organism>
<comment type="caution">
    <text evidence="1">The sequence shown here is derived from an EMBL/GenBank/DDBJ whole genome shotgun (WGS) entry which is preliminary data.</text>
</comment>
<dbReference type="EMBL" id="JANUTS010000001">
    <property type="protein sequence ID" value="MCS2793805.1"/>
    <property type="molecule type" value="Genomic_DNA"/>
</dbReference>
<gene>
    <name evidence="1" type="ORF">NXW97_17675</name>
</gene>
<dbReference type="RefSeq" id="WP_258990658.1">
    <property type="nucleotide sequence ID" value="NZ_JANUTS010000001.1"/>
</dbReference>